<dbReference type="PANTHER" id="PTHR43137">
    <property type="entry name" value="DIHYDROOROTASE"/>
    <property type="match status" value="1"/>
</dbReference>
<dbReference type="InterPro" id="IPR002195">
    <property type="entry name" value="Dihydroorotase_CS"/>
</dbReference>
<evidence type="ECO:0000256" key="3">
    <source>
        <dbReference type="ARBA" id="ARBA00012860"/>
    </source>
</evidence>
<accession>B8M3Q5</accession>
<keyword evidence="5" id="KW-0378">Hydrolase</keyword>
<dbReference type="eggNOG" id="KOG0446">
    <property type="taxonomic scope" value="Eukaryota"/>
</dbReference>
<dbReference type="STRING" id="441959.B8M3Q5"/>
<dbReference type="GO" id="GO:0003924">
    <property type="term" value="F:GTPase activity"/>
    <property type="evidence" value="ECO:0007669"/>
    <property type="project" value="InterPro"/>
</dbReference>
<comment type="pathway">
    <text evidence="1">Pyrimidine metabolism; UMP biosynthesis via de novo pathway; (S)-dihydroorotate from bicarbonate: step 3/3.</text>
</comment>
<evidence type="ECO:0000259" key="8">
    <source>
        <dbReference type="SMART" id="SM00053"/>
    </source>
</evidence>
<dbReference type="HAMAP" id="MF_00219">
    <property type="entry name" value="PyrC_classII"/>
    <property type="match status" value="1"/>
</dbReference>
<dbReference type="eggNOG" id="KOG2902">
    <property type="taxonomic scope" value="Eukaryota"/>
</dbReference>
<comment type="similarity">
    <text evidence="2">Belongs to the metallo-dependent hydrolases superfamily. DHOase family. Class II DHOase subfamily.</text>
</comment>
<dbReference type="SUPFAM" id="SSF51556">
    <property type="entry name" value="Metallo-dependent hydrolases"/>
    <property type="match status" value="1"/>
</dbReference>
<dbReference type="InParanoid" id="B8M3Q5"/>
<dbReference type="Pfam" id="PF04909">
    <property type="entry name" value="Amidohydro_2"/>
    <property type="match status" value="1"/>
</dbReference>
<proteinExistence type="inferred from homology"/>
<dbReference type="GO" id="GO:0046872">
    <property type="term" value="F:metal ion binding"/>
    <property type="evidence" value="ECO:0007669"/>
    <property type="project" value="UniProtKB-KW"/>
</dbReference>
<dbReference type="EMBL" id="EQ962654">
    <property type="protein sequence ID" value="EED20648.1"/>
    <property type="molecule type" value="Genomic_DNA"/>
</dbReference>
<evidence type="ECO:0000256" key="5">
    <source>
        <dbReference type="ARBA" id="ARBA00022801"/>
    </source>
</evidence>
<feature type="domain" description="Dynamin GTPase" evidence="8">
    <location>
        <begin position="364"/>
        <end position="598"/>
    </location>
</feature>
<dbReference type="InterPro" id="IPR027417">
    <property type="entry name" value="P-loop_NTPase"/>
</dbReference>
<dbReference type="GO" id="GO:0044205">
    <property type="term" value="P:'de novo' UMP biosynthetic process"/>
    <property type="evidence" value="ECO:0007669"/>
    <property type="project" value="UniProtKB-UniPathway"/>
</dbReference>
<dbReference type="Gene3D" id="3.20.20.140">
    <property type="entry name" value="Metal-dependent hydrolases"/>
    <property type="match status" value="1"/>
</dbReference>
<keyword evidence="10" id="KW-1185">Reference proteome</keyword>
<dbReference type="SMART" id="SM00053">
    <property type="entry name" value="DYNc"/>
    <property type="match status" value="1"/>
</dbReference>
<dbReference type="EC" id="3.5.2.3" evidence="3"/>
<evidence type="ECO:0000256" key="7">
    <source>
        <dbReference type="ARBA" id="ARBA00022975"/>
    </source>
</evidence>
<evidence type="ECO:0000313" key="10">
    <source>
        <dbReference type="Proteomes" id="UP000001745"/>
    </source>
</evidence>
<keyword evidence="6" id="KW-0862">Zinc</keyword>
<dbReference type="GO" id="GO:0005525">
    <property type="term" value="F:GTP binding"/>
    <property type="evidence" value="ECO:0007669"/>
    <property type="project" value="InterPro"/>
</dbReference>
<dbReference type="Gene3D" id="3.40.50.300">
    <property type="entry name" value="P-loop containing nucleotide triphosphate hydrolases"/>
    <property type="match status" value="1"/>
</dbReference>
<name>B8M3Q5_TALSN</name>
<dbReference type="NCBIfam" id="TIGR00856">
    <property type="entry name" value="pyrC_dimer"/>
    <property type="match status" value="1"/>
</dbReference>
<dbReference type="Proteomes" id="UP000001745">
    <property type="component" value="Unassembled WGS sequence"/>
</dbReference>
<dbReference type="UniPathway" id="UPA00070">
    <property type="reaction ID" value="UER00117"/>
</dbReference>
<organism evidence="9 10">
    <name type="scientific">Talaromyces stipitatus (strain ATCC 10500 / CBS 375.48 / QM 6759 / NRRL 1006)</name>
    <name type="common">Penicillium stipitatum</name>
    <dbReference type="NCBI Taxonomy" id="441959"/>
    <lineage>
        <taxon>Eukaryota</taxon>
        <taxon>Fungi</taxon>
        <taxon>Dikarya</taxon>
        <taxon>Ascomycota</taxon>
        <taxon>Pezizomycotina</taxon>
        <taxon>Eurotiomycetes</taxon>
        <taxon>Eurotiomycetidae</taxon>
        <taxon>Eurotiales</taxon>
        <taxon>Trichocomaceae</taxon>
        <taxon>Talaromyces</taxon>
        <taxon>Talaromyces sect. Talaromyces</taxon>
    </lineage>
</organism>
<keyword evidence="4" id="KW-0479">Metal-binding</keyword>
<dbReference type="VEuPathDB" id="FungiDB:TSTA_038540"/>
<dbReference type="GeneID" id="8107896"/>
<dbReference type="GO" id="GO:0005737">
    <property type="term" value="C:cytoplasm"/>
    <property type="evidence" value="ECO:0007669"/>
    <property type="project" value="TreeGrafter"/>
</dbReference>
<dbReference type="InterPro" id="IPR001401">
    <property type="entry name" value="Dynamin_GTPase"/>
</dbReference>
<keyword evidence="7" id="KW-0665">Pyrimidine biosynthesis</keyword>
<evidence type="ECO:0000313" key="9">
    <source>
        <dbReference type="EMBL" id="EED20648.1"/>
    </source>
</evidence>
<dbReference type="InterPro" id="IPR006680">
    <property type="entry name" value="Amidohydro-rel"/>
</dbReference>
<dbReference type="GO" id="GO:0004151">
    <property type="term" value="F:dihydroorotase activity"/>
    <property type="evidence" value="ECO:0007669"/>
    <property type="project" value="UniProtKB-EC"/>
</dbReference>
<evidence type="ECO:0000256" key="6">
    <source>
        <dbReference type="ARBA" id="ARBA00022833"/>
    </source>
</evidence>
<protein>
    <recommendedName>
        <fullName evidence="3">dihydroorotase</fullName>
        <ecNumber evidence="3">3.5.2.3</ecNumber>
    </recommendedName>
</protein>
<dbReference type="OrthoDB" id="1670005at2759"/>
<gene>
    <name evidence="9" type="ORF">TSTA_038540</name>
</gene>
<evidence type="ECO:0000256" key="1">
    <source>
        <dbReference type="ARBA" id="ARBA00004880"/>
    </source>
</evidence>
<dbReference type="AlphaFoldDB" id="B8M3Q5"/>
<evidence type="ECO:0000256" key="2">
    <source>
        <dbReference type="ARBA" id="ARBA00005631"/>
    </source>
</evidence>
<dbReference type="PANTHER" id="PTHR43137:SF1">
    <property type="entry name" value="DIHYDROOROTASE"/>
    <property type="match status" value="1"/>
</dbReference>
<dbReference type="PROSITE" id="PS00483">
    <property type="entry name" value="DIHYDROOROTASE_2"/>
    <property type="match status" value="1"/>
</dbReference>
<dbReference type="InterPro" id="IPR032466">
    <property type="entry name" value="Metal_Hydrolase"/>
</dbReference>
<evidence type="ECO:0000256" key="4">
    <source>
        <dbReference type="ARBA" id="ARBA00022723"/>
    </source>
</evidence>
<dbReference type="HOGENOM" id="CLU_379058_0_0_1"/>
<dbReference type="RefSeq" id="XP_002481082.1">
    <property type="nucleotide sequence ID" value="XM_002481037.1"/>
</dbReference>
<sequence>MQLNDLASIELPPTADMHVHLRQDGMMELCTPLVEKGGCDTVFVMPNLTPKIGTVSQALEYHEKLQKLAPNVKFLMSLYLHTGLTEEEIEKAAKSGVVYGVKFYPAGVTTNSQEGVLDIEQLYPVFAAMEKHDLVLNLHGEMMSTPPSAVGKQTEPVVTVLNAEPLFIPQLAKLHAAFPKLRIILEHVSTKQGLDAVRACGPNTSNDYLAHHLHITIDDAVGDVFNFCKPIAKTPEDRLSLVKAVVEGSGKFFFGSDSAPHPVQSKKGSGATAAGCFTQPYVTQVVIEALEVAADQGWISENELTLEAIEGFLSGFGRKFYKLPPASSTKRIRLEKMGEKIPDIIRSADGAVEIVPWGRGREVRKNYVFTVSSISFPFRELSYASGKGSVLQAISGIAFLIKSGGGCTHFPIELSFRKESHNKVHYDRFTPLRQLRERLDDFDGLPALIEKAGSVMRESTSVEDINGYYKDVLRVRITGPDQPLVTIVDLRGLIPLEYSDEQTMRYAQLVHDLVESYIIKPGSIILAVISAKDDFANQAVLSLLRNIARHRTRTLSVLTHPDALSSPEERYHGRIDPLRAELERMIEINQNQLNKIGAPPSILDEQREHLLQISQQIQFLVRTSMDGTYNDSFFEDPNSPNGCRRRSRAIIRNLSQDFSDEMEIRGQEIFRPALTELQDDMRSKNRKAIDALYNENRQVDDTVAALRESFHDIHSAMILNRDIISLARKIV</sequence>
<dbReference type="GO" id="GO:0006207">
    <property type="term" value="P:'de novo' pyrimidine nucleobase biosynthetic process"/>
    <property type="evidence" value="ECO:0007669"/>
    <property type="project" value="TreeGrafter"/>
</dbReference>
<dbReference type="InterPro" id="IPR045063">
    <property type="entry name" value="Dynamin_N"/>
</dbReference>
<dbReference type="SUPFAM" id="SSF52540">
    <property type="entry name" value="P-loop containing nucleoside triphosphate hydrolases"/>
    <property type="match status" value="1"/>
</dbReference>
<dbReference type="Pfam" id="PF00350">
    <property type="entry name" value="Dynamin_N"/>
    <property type="match status" value="1"/>
</dbReference>
<reference evidence="10" key="1">
    <citation type="journal article" date="2015" name="Genome Announc.">
        <title>Genome sequence of the AIDS-associated pathogen Penicillium marneffei (ATCC18224) and its near taxonomic relative Talaromyces stipitatus (ATCC10500).</title>
        <authorList>
            <person name="Nierman W.C."/>
            <person name="Fedorova-Abrams N.D."/>
            <person name="Andrianopoulos A."/>
        </authorList>
    </citation>
    <scope>NUCLEOTIDE SEQUENCE [LARGE SCALE GENOMIC DNA]</scope>
    <source>
        <strain evidence="10">ATCC 10500 / CBS 375.48 / QM 6759 / NRRL 1006</strain>
    </source>
</reference>
<dbReference type="InterPro" id="IPR004721">
    <property type="entry name" value="DHOdimr"/>
</dbReference>